<reference evidence="2 3" key="1">
    <citation type="submission" date="2024-09" db="EMBL/GenBank/DDBJ databases">
        <authorList>
            <person name="Sun Q."/>
            <person name="Mori K."/>
        </authorList>
    </citation>
    <scope>NUCLEOTIDE SEQUENCE [LARGE SCALE GENOMIC DNA]</scope>
    <source>
        <strain evidence="2 3">KCTC 23076</strain>
    </source>
</reference>
<protein>
    <submittedName>
        <fullName evidence="2">Tetratricopeptide repeat protein</fullName>
    </submittedName>
</protein>
<name>A0ABV6S0I3_9GAMM</name>
<dbReference type="Proteomes" id="UP001589896">
    <property type="component" value="Unassembled WGS sequence"/>
</dbReference>
<dbReference type="InterPro" id="IPR011990">
    <property type="entry name" value="TPR-like_helical_dom_sf"/>
</dbReference>
<keyword evidence="3" id="KW-1185">Reference proteome</keyword>
<dbReference type="InterPro" id="IPR052943">
    <property type="entry name" value="TMTC_O-mannosyl-trnsfr"/>
</dbReference>
<dbReference type="Gene3D" id="1.25.40.10">
    <property type="entry name" value="Tetratricopeptide repeat domain"/>
    <property type="match status" value="2"/>
</dbReference>
<feature type="repeat" description="TPR" evidence="1">
    <location>
        <begin position="149"/>
        <end position="182"/>
    </location>
</feature>
<keyword evidence="1" id="KW-0802">TPR repeat</keyword>
<gene>
    <name evidence="2" type="ORF">ACFFGH_33400</name>
</gene>
<evidence type="ECO:0000313" key="2">
    <source>
        <dbReference type="EMBL" id="MFC0682754.1"/>
    </source>
</evidence>
<proteinExistence type="predicted"/>
<evidence type="ECO:0000256" key="1">
    <source>
        <dbReference type="PROSITE-ProRule" id="PRU00339"/>
    </source>
</evidence>
<dbReference type="Pfam" id="PF14559">
    <property type="entry name" value="TPR_19"/>
    <property type="match status" value="2"/>
</dbReference>
<evidence type="ECO:0000313" key="3">
    <source>
        <dbReference type="Proteomes" id="UP001589896"/>
    </source>
</evidence>
<dbReference type="RefSeq" id="WP_386677066.1">
    <property type="nucleotide sequence ID" value="NZ_JBHLTG010000017.1"/>
</dbReference>
<dbReference type="PROSITE" id="PS50005">
    <property type="entry name" value="TPR"/>
    <property type="match status" value="2"/>
</dbReference>
<dbReference type="Gene3D" id="2.60.120.620">
    <property type="entry name" value="q2cbj1_9rhob like domain"/>
    <property type="match status" value="1"/>
</dbReference>
<dbReference type="Pfam" id="PF13432">
    <property type="entry name" value="TPR_16"/>
    <property type="match status" value="2"/>
</dbReference>
<dbReference type="Pfam" id="PF13759">
    <property type="entry name" value="2OG-FeII_Oxy_5"/>
    <property type="match status" value="1"/>
</dbReference>
<dbReference type="InterPro" id="IPR019734">
    <property type="entry name" value="TPR_rpt"/>
</dbReference>
<dbReference type="SUPFAM" id="SSF48452">
    <property type="entry name" value="TPR-like"/>
    <property type="match status" value="2"/>
</dbReference>
<sequence>MPSPATALVLTAAQLGELQSAFTALQSGHHTAARAIAERLAQQVPSSPDAHHLLALTLCASDPAAADASFRTALALAPHHPLISGNYANLLRKTRRFDEALVVLQRAVDAVPDSPKLWLELGITARAADLHEHAILAIRRAVALDPNAVPAWLALGHSLRTTGELDDAEAAFRAVLARQPDDRVAMVNLGAVLRLSGRPVEAVACFESVIRTHGWSAELADALAGALLDSGRVDEAICQARAVVTESPEFVPGLVTLATMVWEYGSEQAEDSSALFDTALARQPDNLRLRAAFAQFLLAARRPEEALAHIRMMQARSPDPEVALLEADALGMLGELDKAGVLYEQLYRSLDTHSANFLNVYARHLLRTGRYDAAAQVATEATGKDPGNQEAWAYLGTAWRLLDDPRERWLCDYERHVALVDVEPPAGCADPDCFLASLEDVLDTLHKARRAPLQQSVRGGSQTPGRLFGRPEPLLAATRDALLRAVEGWLSGLPVDDRHPFLRLNRGFVRIGGSWSVKLQSSGRHANHIHPEGWLSSAFYVALPPSVRSGTRNEQAGWIQFGQPPIELELGLPPRRVIRPEAGKLALFPSFVWHGTVPFEDAHARTTIAFDMLARAKGNSDLWPRAVPPQSPLEELR</sequence>
<accession>A0ABV6S0I3</accession>
<dbReference type="PANTHER" id="PTHR44809:SF1">
    <property type="entry name" value="PROTEIN O-MANNOSYL-TRANSFERASE TMTC1"/>
    <property type="match status" value="1"/>
</dbReference>
<comment type="caution">
    <text evidence="2">The sequence shown here is derived from an EMBL/GenBank/DDBJ whole genome shotgun (WGS) entry which is preliminary data.</text>
</comment>
<dbReference type="EMBL" id="JBHLTG010000017">
    <property type="protein sequence ID" value="MFC0682754.1"/>
    <property type="molecule type" value="Genomic_DNA"/>
</dbReference>
<organism evidence="2 3">
    <name type="scientific">Lysobacter korlensis</name>
    <dbReference type="NCBI Taxonomy" id="553636"/>
    <lineage>
        <taxon>Bacteria</taxon>
        <taxon>Pseudomonadati</taxon>
        <taxon>Pseudomonadota</taxon>
        <taxon>Gammaproteobacteria</taxon>
        <taxon>Lysobacterales</taxon>
        <taxon>Lysobacteraceae</taxon>
        <taxon>Lysobacter</taxon>
    </lineage>
</organism>
<dbReference type="PANTHER" id="PTHR44809">
    <property type="match status" value="1"/>
</dbReference>
<dbReference type="InterPro" id="IPR012668">
    <property type="entry name" value="CHP02466"/>
</dbReference>
<dbReference type="SMART" id="SM00028">
    <property type="entry name" value="TPR"/>
    <property type="match status" value="6"/>
</dbReference>
<feature type="repeat" description="TPR" evidence="1">
    <location>
        <begin position="115"/>
        <end position="148"/>
    </location>
</feature>